<dbReference type="Proteomes" id="UP000800036">
    <property type="component" value="Unassembled WGS sequence"/>
</dbReference>
<sequence length="66" mass="7788">MTEKLILKSFEATGIFPMDREAVLKRFRPKTPRTSEEDDEQEPQSSPLIEADWRKIRRVVDQVVKD</sequence>
<dbReference type="AlphaFoldDB" id="A0A6A5UG77"/>
<reference evidence="2" key="1">
    <citation type="journal article" date="2020" name="Stud. Mycol.">
        <title>101 Dothideomycetes genomes: a test case for predicting lifestyles and emergence of pathogens.</title>
        <authorList>
            <person name="Haridas S."/>
            <person name="Albert R."/>
            <person name="Binder M."/>
            <person name="Bloem J."/>
            <person name="Labutti K."/>
            <person name="Salamov A."/>
            <person name="Andreopoulos B."/>
            <person name="Baker S."/>
            <person name="Barry K."/>
            <person name="Bills G."/>
            <person name="Bluhm B."/>
            <person name="Cannon C."/>
            <person name="Castanera R."/>
            <person name="Culley D."/>
            <person name="Daum C."/>
            <person name="Ezra D."/>
            <person name="Gonzalez J."/>
            <person name="Henrissat B."/>
            <person name="Kuo A."/>
            <person name="Liang C."/>
            <person name="Lipzen A."/>
            <person name="Lutzoni F."/>
            <person name="Magnuson J."/>
            <person name="Mondo S."/>
            <person name="Nolan M."/>
            <person name="Ohm R."/>
            <person name="Pangilinan J."/>
            <person name="Park H.-J."/>
            <person name="Ramirez L."/>
            <person name="Alfaro M."/>
            <person name="Sun H."/>
            <person name="Tritt A."/>
            <person name="Yoshinaga Y."/>
            <person name="Zwiers L.-H."/>
            <person name="Turgeon B."/>
            <person name="Goodwin S."/>
            <person name="Spatafora J."/>
            <person name="Crous P."/>
            <person name="Grigoriev I."/>
        </authorList>
    </citation>
    <scope>NUCLEOTIDE SEQUENCE</scope>
    <source>
        <strain evidence="2">CBS 107.79</strain>
    </source>
</reference>
<accession>A0A6A5UG77</accession>
<evidence type="ECO:0000313" key="3">
    <source>
        <dbReference type="Proteomes" id="UP000800036"/>
    </source>
</evidence>
<dbReference type="EMBL" id="ML976800">
    <property type="protein sequence ID" value="KAF1964203.1"/>
    <property type="molecule type" value="Genomic_DNA"/>
</dbReference>
<protein>
    <submittedName>
        <fullName evidence="2">Uncharacterized protein</fullName>
    </submittedName>
</protein>
<evidence type="ECO:0000313" key="2">
    <source>
        <dbReference type="EMBL" id="KAF1964203.1"/>
    </source>
</evidence>
<organism evidence="2 3">
    <name type="scientific">Bimuria novae-zelandiae CBS 107.79</name>
    <dbReference type="NCBI Taxonomy" id="1447943"/>
    <lineage>
        <taxon>Eukaryota</taxon>
        <taxon>Fungi</taxon>
        <taxon>Dikarya</taxon>
        <taxon>Ascomycota</taxon>
        <taxon>Pezizomycotina</taxon>
        <taxon>Dothideomycetes</taxon>
        <taxon>Pleosporomycetidae</taxon>
        <taxon>Pleosporales</taxon>
        <taxon>Massarineae</taxon>
        <taxon>Didymosphaeriaceae</taxon>
        <taxon>Bimuria</taxon>
    </lineage>
</organism>
<dbReference type="OrthoDB" id="3690965at2759"/>
<gene>
    <name evidence="2" type="ORF">BU23DRAFT_521384</name>
</gene>
<name>A0A6A5UG77_9PLEO</name>
<evidence type="ECO:0000256" key="1">
    <source>
        <dbReference type="SAM" id="MobiDB-lite"/>
    </source>
</evidence>
<proteinExistence type="predicted"/>
<feature type="non-terminal residue" evidence="2">
    <location>
        <position position="66"/>
    </location>
</feature>
<feature type="region of interest" description="Disordered" evidence="1">
    <location>
        <begin position="28"/>
        <end position="48"/>
    </location>
</feature>
<keyword evidence="3" id="KW-1185">Reference proteome</keyword>